<name>A0A545TVG5_9GAMM</name>
<comment type="caution">
    <text evidence="2">The sequence shown here is derived from an EMBL/GenBank/DDBJ whole genome shotgun (WGS) entry which is preliminary data.</text>
</comment>
<sequence length="111" mass="12222">MKKLIWVFLLLLLSSRVFAGNTYTIQSKLYLEDQLLGAPVVQLGDNEKAGVSVSGTYDFEVILAAEDSGVVNITSNISLRDKVYQPSITIEPGNEGSVQVGDFKWSLFVHK</sequence>
<dbReference type="EMBL" id="VHSG01000008">
    <property type="protein sequence ID" value="TQV81202.1"/>
    <property type="molecule type" value="Genomic_DNA"/>
</dbReference>
<organism evidence="2 3">
    <name type="scientific">Exilibacterium tricleocarpae</name>
    <dbReference type="NCBI Taxonomy" id="2591008"/>
    <lineage>
        <taxon>Bacteria</taxon>
        <taxon>Pseudomonadati</taxon>
        <taxon>Pseudomonadota</taxon>
        <taxon>Gammaproteobacteria</taxon>
        <taxon>Cellvibrionales</taxon>
        <taxon>Cellvibrionaceae</taxon>
        <taxon>Exilibacterium</taxon>
    </lineage>
</organism>
<evidence type="ECO:0000256" key="1">
    <source>
        <dbReference type="SAM" id="SignalP"/>
    </source>
</evidence>
<dbReference type="RefSeq" id="WP_142903863.1">
    <property type="nucleotide sequence ID" value="NZ_ML660091.1"/>
</dbReference>
<dbReference type="AlphaFoldDB" id="A0A545TVG5"/>
<keyword evidence="3" id="KW-1185">Reference proteome</keyword>
<proteinExistence type="predicted"/>
<gene>
    <name evidence="2" type="ORF">FKG94_08840</name>
</gene>
<evidence type="ECO:0000313" key="2">
    <source>
        <dbReference type="EMBL" id="TQV81202.1"/>
    </source>
</evidence>
<keyword evidence="1" id="KW-0732">Signal</keyword>
<feature type="chain" id="PRO_5022030010" evidence="1">
    <location>
        <begin position="20"/>
        <end position="111"/>
    </location>
</feature>
<reference evidence="2 3" key="1">
    <citation type="submission" date="2019-06" db="EMBL/GenBank/DDBJ databases">
        <title>Whole genome sequence for Cellvibrionaceae sp. R142.</title>
        <authorList>
            <person name="Wang G."/>
        </authorList>
    </citation>
    <scope>NUCLEOTIDE SEQUENCE [LARGE SCALE GENOMIC DNA]</scope>
    <source>
        <strain evidence="2 3">R142</strain>
    </source>
</reference>
<evidence type="ECO:0000313" key="3">
    <source>
        <dbReference type="Proteomes" id="UP000319732"/>
    </source>
</evidence>
<dbReference type="Proteomes" id="UP000319732">
    <property type="component" value="Unassembled WGS sequence"/>
</dbReference>
<accession>A0A545TVG5</accession>
<protein>
    <submittedName>
        <fullName evidence="2">Uncharacterized protein</fullName>
    </submittedName>
</protein>
<feature type="signal peptide" evidence="1">
    <location>
        <begin position="1"/>
        <end position="19"/>
    </location>
</feature>